<dbReference type="FunCoup" id="A0A165DBG7">
    <property type="interactions" value="154"/>
</dbReference>
<reference evidence="4 5" key="1">
    <citation type="journal article" date="2016" name="Mol. Biol. Evol.">
        <title>Comparative Genomics of Early-Diverging Mushroom-Forming Fungi Provides Insights into the Origins of Lignocellulose Decay Capabilities.</title>
        <authorList>
            <person name="Nagy L.G."/>
            <person name="Riley R."/>
            <person name="Tritt A."/>
            <person name="Adam C."/>
            <person name="Daum C."/>
            <person name="Floudas D."/>
            <person name="Sun H."/>
            <person name="Yadav J.S."/>
            <person name="Pangilinan J."/>
            <person name="Larsson K.H."/>
            <person name="Matsuura K."/>
            <person name="Barry K."/>
            <person name="Labutti K."/>
            <person name="Kuo R."/>
            <person name="Ohm R.A."/>
            <person name="Bhattacharya S.S."/>
            <person name="Shirouzu T."/>
            <person name="Yoshinaga Y."/>
            <person name="Martin F.M."/>
            <person name="Grigoriev I.V."/>
            <person name="Hibbett D.S."/>
        </authorList>
    </citation>
    <scope>NUCLEOTIDE SEQUENCE [LARGE SCALE GENOMIC DNA]</scope>
    <source>
        <strain evidence="4 5">HHB12733</strain>
    </source>
</reference>
<feature type="compositionally biased region" description="Polar residues" evidence="2">
    <location>
        <begin position="135"/>
        <end position="147"/>
    </location>
</feature>
<comment type="function">
    <text evidence="1">Neddylation of cullins play an essential role in the regulation of SCF-type complexes activity.</text>
</comment>
<dbReference type="STRING" id="1353952.A0A165DBG7"/>
<evidence type="ECO:0000313" key="4">
    <source>
        <dbReference type="EMBL" id="KZT52457.1"/>
    </source>
</evidence>
<dbReference type="Gene3D" id="1.10.238.200">
    <property type="entry name" value="Cullin, PONY binding domain"/>
    <property type="match status" value="1"/>
</dbReference>
<keyword evidence="5" id="KW-1185">Reference proteome</keyword>
<dbReference type="Proteomes" id="UP000076842">
    <property type="component" value="Unassembled WGS sequence"/>
</dbReference>
<gene>
    <name evidence="4" type="ORF">CALCODRAFT_88928</name>
</gene>
<feature type="compositionally biased region" description="Low complexity" evidence="2">
    <location>
        <begin position="20"/>
        <end position="32"/>
    </location>
</feature>
<feature type="region of interest" description="Disordered" evidence="2">
    <location>
        <begin position="241"/>
        <end position="269"/>
    </location>
</feature>
<dbReference type="InterPro" id="IPR005176">
    <property type="entry name" value="PONY_dom"/>
</dbReference>
<feature type="domain" description="DCUN1" evidence="3">
    <location>
        <begin position="170"/>
        <end position="407"/>
    </location>
</feature>
<feature type="compositionally biased region" description="Polar residues" evidence="2">
    <location>
        <begin position="258"/>
        <end position="267"/>
    </location>
</feature>
<dbReference type="EMBL" id="KV424065">
    <property type="protein sequence ID" value="KZT52457.1"/>
    <property type="molecule type" value="Genomic_DNA"/>
</dbReference>
<feature type="compositionally biased region" description="Basic and acidic residues" evidence="2">
    <location>
        <begin position="39"/>
        <end position="56"/>
    </location>
</feature>
<dbReference type="PANTHER" id="PTHR12281:SF31">
    <property type="entry name" value="DCN1-LIKE PROTEIN 3"/>
    <property type="match status" value="1"/>
</dbReference>
<name>A0A165DBG7_9BASI</name>
<dbReference type="Pfam" id="PF03556">
    <property type="entry name" value="Cullin_binding"/>
    <property type="match status" value="1"/>
</dbReference>
<evidence type="ECO:0000256" key="1">
    <source>
        <dbReference type="RuleBase" id="RU410713"/>
    </source>
</evidence>
<feature type="region of interest" description="Disordered" evidence="2">
    <location>
        <begin position="1"/>
        <end position="95"/>
    </location>
</feature>
<dbReference type="PANTHER" id="PTHR12281">
    <property type="entry name" value="RP42 RELATED"/>
    <property type="match status" value="1"/>
</dbReference>
<dbReference type="GO" id="GO:0097602">
    <property type="term" value="F:cullin family protein binding"/>
    <property type="evidence" value="ECO:0007669"/>
    <property type="project" value="TreeGrafter"/>
</dbReference>
<sequence length="414" mass="45809">MPAKRKRAADGGDAQESGGRTTRSTAKARAASVEQVAPEPKKRATRSRKEPVREPSPEQPTRKRSRRGSREKPIELSNGEGMAMQPKKGKSRKPVLEEIEEIVALEPVAAAPAKAGKKSKTNCAEDVETEDENASRVNGASATNSASEKVRPSPPPCLPSSPATQAFPPYSTSRLSTLYSTYADPSDHSLIPTSGLVQLCEDASMPMDGVLPVLLAWQLGARRMGVFEQEEFVKGLGVLSQDQPRYDRPGGDPVRPASPQTRQTRSIQPRVVRPLRARPPRRQQAGARLSVRLCQRVHLFLLFPCRVLYPERAHILTSRLWCREQRLVEIETGLALLSITLARRFPLGAELCEYMQERAGAGAVKGLTKDHWSMVFDFCTTVDEELEGYDEDEAWPTLIDEFVLWKKARAVAIP</sequence>
<dbReference type="PROSITE" id="PS51229">
    <property type="entry name" value="DCUN1"/>
    <property type="match status" value="1"/>
</dbReference>
<dbReference type="OrthoDB" id="27198at2759"/>
<proteinExistence type="predicted"/>
<feature type="region of interest" description="Disordered" evidence="2">
    <location>
        <begin position="107"/>
        <end position="169"/>
    </location>
</feature>
<protein>
    <recommendedName>
        <fullName evidence="1">Defective in cullin neddylation protein</fullName>
    </recommendedName>
</protein>
<accession>A0A165DBG7</accession>
<dbReference type="InParanoid" id="A0A165DBG7"/>
<dbReference type="InterPro" id="IPR042460">
    <property type="entry name" value="DCN1-like_PONY"/>
</dbReference>
<evidence type="ECO:0000259" key="3">
    <source>
        <dbReference type="PROSITE" id="PS51229"/>
    </source>
</evidence>
<dbReference type="InterPro" id="IPR014764">
    <property type="entry name" value="DCN-prot"/>
</dbReference>
<dbReference type="GO" id="GO:0032182">
    <property type="term" value="F:ubiquitin-like protein binding"/>
    <property type="evidence" value="ECO:0007669"/>
    <property type="project" value="TreeGrafter"/>
</dbReference>
<dbReference type="Gene3D" id="1.10.238.10">
    <property type="entry name" value="EF-hand"/>
    <property type="match status" value="1"/>
</dbReference>
<evidence type="ECO:0000256" key="2">
    <source>
        <dbReference type="SAM" id="MobiDB-lite"/>
    </source>
</evidence>
<dbReference type="GO" id="GO:0000151">
    <property type="term" value="C:ubiquitin ligase complex"/>
    <property type="evidence" value="ECO:0007669"/>
    <property type="project" value="TreeGrafter"/>
</dbReference>
<evidence type="ECO:0000313" key="5">
    <source>
        <dbReference type="Proteomes" id="UP000076842"/>
    </source>
</evidence>
<dbReference type="GO" id="GO:0045116">
    <property type="term" value="P:protein neddylation"/>
    <property type="evidence" value="ECO:0007669"/>
    <property type="project" value="TreeGrafter"/>
</dbReference>
<dbReference type="GO" id="GO:0031624">
    <property type="term" value="F:ubiquitin conjugating enzyme binding"/>
    <property type="evidence" value="ECO:0007669"/>
    <property type="project" value="TreeGrafter"/>
</dbReference>
<dbReference type="AlphaFoldDB" id="A0A165DBG7"/>
<organism evidence="4 5">
    <name type="scientific">Calocera cornea HHB12733</name>
    <dbReference type="NCBI Taxonomy" id="1353952"/>
    <lineage>
        <taxon>Eukaryota</taxon>
        <taxon>Fungi</taxon>
        <taxon>Dikarya</taxon>
        <taxon>Basidiomycota</taxon>
        <taxon>Agaricomycotina</taxon>
        <taxon>Dacrymycetes</taxon>
        <taxon>Dacrymycetales</taxon>
        <taxon>Dacrymycetaceae</taxon>
        <taxon>Calocera</taxon>
    </lineage>
</organism>